<evidence type="ECO:0000256" key="1">
    <source>
        <dbReference type="ARBA" id="ARBA00004141"/>
    </source>
</evidence>
<dbReference type="Proteomes" id="UP000422736">
    <property type="component" value="Chromosome 2"/>
</dbReference>
<evidence type="ECO:0000256" key="4">
    <source>
        <dbReference type="ARBA" id="ARBA00022989"/>
    </source>
</evidence>
<keyword evidence="8" id="KW-1185">Reference proteome</keyword>
<comment type="similarity">
    <text evidence="2">Belongs to the PER33/POM33 family.</text>
</comment>
<dbReference type="Pfam" id="PF03661">
    <property type="entry name" value="TMEM33_Pom33"/>
    <property type="match status" value="1"/>
</dbReference>
<evidence type="ECO:0000313" key="7">
    <source>
        <dbReference type="EMBL" id="QGN14648.1"/>
    </source>
</evidence>
<keyword evidence="3 6" id="KW-0812">Transmembrane</keyword>
<feature type="transmembrane region" description="Helical" evidence="6">
    <location>
        <begin position="51"/>
        <end position="69"/>
    </location>
</feature>
<feature type="transmembrane region" description="Helical" evidence="6">
    <location>
        <begin position="23"/>
        <end position="45"/>
    </location>
</feature>
<keyword evidence="5 6" id="KW-0472">Membrane</keyword>
<sequence>MSSNVGSSTPTSRFLALAKTTKFTWFLGHFLVVLSSTFYWLSFRVTSLTEVWYRLIFVGALESFGVLVYQSYGKYFKKKTEATKSEKQADDAIQLRLLFRDENVLYLLLSTTWLVLSPRIAVATVPFFIISLFHVLTYTVNDFASNVLLVNDVKSHPYLKFLDSLVTQNHENSLNAICNSEILCLFYNILRLLTFRSRSLITLAAIFLFVGFKCQCSAHMKRAVAKLEVRLDGLIAHPSVPPTVKSRYTSIKLFIRRYFVTATSTAPVQEKKST</sequence>
<evidence type="ECO:0000256" key="2">
    <source>
        <dbReference type="ARBA" id="ARBA00007322"/>
    </source>
</evidence>
<accession>A0ABX6EWL3</accession>
<evidence type="ECO:0000256" key="6">
    <source>
        <dbReference type="SAM" id="Phobius"/>
    </source>
</evidence>
<feature type="transmembrane region" description="Helical" evidence="6">
    <location>
        <begin position="195"/>
        <end position="212"/>
    </location>
</feature>
<proteinExistence type="inferred from homology"/>
<gene>
    <name evidence="7" type="primary">POM33</name>
    <name evidence="7" type="ORF">FIM1_1312</name>
</gene>
<protein>
    <submittedName>
        <fullName evidence="7">Protein POM33</fullName>
    </submittedName>
</protein>
<name>A0ABX6EWL3_KLUMA</name>
<feature type="transmembrane region" description="Helical" evidence="6">
    <location>
        <begin position="104"/>
        <end position="133"/>
    </location>
</feature>
<dbReference type="InterPro" id="IPR005344">
    <property type="entry name" value="TMEM33/Pom33"/>
</dbReference>
<reference evidence="7 8" key="1">
    <citation type="submission" date="2016-03" db="EMBL/GenBank/DDBJ databases">
        <title>How can Kluyveromyces marxianus grow so fast - potential evolutionary course in Saccharomyces Complex revealed by comparative genomics.</title>
        <authorList>
            <person name="Mo W."/>
            <person name="Lu W."/>
            <person name="Yang X."/>
            <person name="Qi J."/>
            <person name="Lv H."/>
        </authorList>
    </citation>
    <scope>NUCLEOTIDE SEQUENCE [LARGE SCALE GENOMIC DNA]</scope>
    <source>
        <strain evidence="7 8">FIM1</strain>
    </source>
</reference>
<dbReference type="PANTHER" id="PTHR12703">
    <property type="entry name" value="TRANSMEMBRANE PROTEIN 33"/>
    <property type="match status" value="1"/>
</dbReference>
<dbReference type="PANTHER" id="PTHR12703:SF6">
    <property type="entry name" value="PORE MEMBRANE PROTEIN OF 33 KDA"/>
    <property type="match status" value="1"/>
</dbReference>
<keyword evidence="4 6" id="KW-1133">Transmembrane helix</keyword>
<dbReference type="InterPro" id="IPR051645">
    <property type="entry name" value="PER33/POM33_regulator"/>
</dbReference>
<evidence type="ECO:0000256" key="5">
    <source>
        <dbReference type="ARBA" id="ARBA00023136"/>
    </source>
</evidence>
<evidence type="ECO:0000313" key="8">
    <source>
        <dbReference type="Proteomes" id="UP000422736"/>
    </source>
</evidence>
<reference evidence="7 8" key="2">
    <citation type="submission" date="2019-11" db="EMBL/GenBank/DDBJ databases">
        <authorList>
            <person name="Lu H."/>
        </authorList>
    </citation>
    <scope>NUCLEOTIDE SEQUENCE [LARGE SCALE GENOMIC DNA]</scope>
    <source>
        <strain evidence="7 8">FIM1</strain>
    </source>
</reference>
<organism evidence="7 8">
    <name type="scientific">Kluyveromyces marxianus</name>
    <name type="common">Yeast</name>
    <name type="synonym">Candida kefyr</name>
    <dbReference type="NCBI Taxonomy" id="4911"/>
    <lineage>
        <taxon>Eukaryota</taxon>
        <taxon>Fungi</taxon>
        <taxon>Dikarya</taxon>
        <taxon>Ascomycota</taxon>
        <taxon>Saccharomycotina</taxon>
        <taxon>Saccharomycetes</taxon>
        <taxon>Saccharomycetales</taxon>
        <taxon>Saccharomycetaceae</taxon>
        <taxon>Kluyveromyces</taxon>
    </lineage>
</organism>
<evidence type="ECO:0000256" key="3">
    <source>
        <dbReference type="ARBA" id="ARBA00022692"/>
    </source>
</evidence>
<dbReference type="EMBL" id="CP015055">
    <property type="protein sequence ID" value="QGN14648.1"/>
    <property type="molecule type" value="Genomic_DNA"/>
</dbReference>
<comment type="subcellular location">
    <subcellularLocation>
        <location evidence="1">Membrane</location>
        <topology evidence="1">Multi-pass membrane protein</topology>
    </subcellularLocation>
</comment>